<gene>
    <name evidence="8" type="ORF">Daus18300_012511</name>
</gene>
<dbReference type="Pfam" id="PF01679">
    <property type="entry name" value="Pmp3"/>
    <property type="match status" value="1"/>
</dbReference>
<dbReference type="EMBL" id="JAWRVE010000171">
    <property type="protein sequence ID" value="KAL1851638.1"/>
    <property type="molecule type" value="Genomic_DNA"/>
</dbReference>
<accession>A0ABR3W2N4</accession>
<keyword evidence="4 7" id="KW-1133">Transmembrane helix</keyword>
<evidence type="ECO:0000256" key="1">
    <source>
        <dbReference type="ARBA" id="ARBA00004370"/>
    </source>
</evidence>
<dbReference type="InterPro" id="IPR000612">
    <property type="entry name" value="PMP3"/>
</dbReference>
<protein>
    <recommendedName>
        <fullName evidence="10">Plasma membrane proteolipid 3</fullName>
    </recommendedName>
</protein>
<dbReference type="PANTHER" id="PTHR21659">
    <property type="entry name" value="HYDROPHOBIC PROTEIN RCI2 LOW TEMPERATURE AND SALT RESPONSIVE PROTEIN LTI6 -RELATED"/>
    <property type="match status" value="1"/>
</dbReference>
<feature type="region of interest" description="Disordered" evidence="6">
    <location>
        <begin position="68"/>
        <end position="101"/>
    </location>
</feature>
<comment type="subcellular location">
    <subcellularLocation>
        <location evidence="1">Membrane</location>
    </subcellularLocation>
</comment>
<organism evidence="8 9">
    <name type="scientific">Diaporthe australafricana</name>
    <dbReference type="NCBI Taxonomy" id="127596"/>
    <lineage>
        <taxon>Eukaryota</taxon>
        <taxon>Fungi</taxon>
        <taxon>Dikarya</taxon>
        <taxon>Ascomycota</taxon>
        <taxon>Pezizomycotina</taxon>
        <taxon>Sordariomycetes</taxon>
        <taxon>Sordariomycetidae</taxon>
        <taxon>Diaporthales</taxon>
        <taxon>Diaporthaceae</taxon>
        <taxon>Diaporthe</taxon>
    </lineage>
</organism>
<sequence length="101" mass="10642">MASTASTVLLILITLLFPPVGVVLVAGCGADVLINICLTLLGYIPGHIHAFYILYVYYSRSDRPTPERAPGIYSDRVQTGGHGYPAGGYGTINNPPPPQGA</sequence>
<reference evidence="8 9" key="1">
    <citation type="journal article" date="2024" name="IMA Fungus">
        <title>IMA Genome - F19 : A genome assembly and annotation guide to empower mycologists, including annotated draft genome sequences of Ceratocystis pirilliformis, Diaporthe australafricana, Fusarium ophioides, Paecilomyces lecythidis, and Sporothrix stenoceras.</title>
        <authorList>
            <person name="Aylward J."/>
            <person name="Wilson A.M."/>
            <person name="Visagie C.M."/>
            <person name="Spraker J."/>
            <person name="Barnes I."/>
            <person name="Buitendag C."/>
            <person name="Ceriani C."/>
            <person name="Del Mar Angel L."/>
            <person name="du Plessis D."/>
            <person name="Fuchs T."/>
            <person name="Gasser K."/>
            <person name="Kramer D."/>
            <person name="Li W."/>
            <person name="Munsamy K."/>
            <person name="Piso A."/>
            <person name="Price J.L."/>
            <person name="Sonnekus B."/>
            <person name="Thomas C."/>
            <person name="van der Nest A."/>
            <person name="van Dijk A."/>
            <person name="van Heerden A."/>
            <person name="van Vuuren N."/>
            <person name="Yilmaz N."/>
            <person name="Duong T.A."/>
            <person name="van der Merwe N.A."/>
            <person name="Wingfield M.J."/>
            <person name="Wingfield B.D."/>
        </authorList>
    </citation>
    <scope>NUCLEOTIDE SEQUENCE [LARGE SCALE GENOMIC DNA]</scope>
    <source>
        <strain evidence="8 9">CMW 18300</strain>
    </source>
</reference>
<evidence type="ECO:0000313" key="9">
    <source>
        <dbReference type="Proteomes" id="UP001583177"/>
    </source>
</evidence>
<evidence type="ECO:0008006" key="10">
    <source>
        <dbReference type="Google" id="ProtNLM"/>
    </source>
</evidence>
<dbReference type="PANTHER" id="PTHR21659:SF42">
    <property type="entry name" value="UPF0057 MEMBRANE PROTEIN ZK632.10-RELATED"/>
    <property type="match status" value="1"/>
</dbReference>
<dbReference type="PROSITE" id="PS01309">
    <property type="entry name" value="UPF0057"/>
    <property type="match status" value="1"/>
</dbReference>
<keyword evidence="5 7" id="KW-0472">Membrane</keyword>
<comment type="caution">
    <text evidence="8">The sequence shown here is derived from an EMBL/GenBank/DDBJ whole genome shotgun (WGS) entry which is preliminary data.</text>
</comment>
<keyword evidence="3 7" id="KW-0812">Transmembrane</keyword>
<evidence type="ECO:0000256" key="5">
    <source>
        <dbReference type="ARBA" id="ARBA00023136"/>
    </source>
</evidence>
<evidence type="ECO:0000256" key="4">
    <source>
        <dbReference type="ARBA" id="ARBA00022989"/>
    </source>
</evidence>
<proteinExistence type="inferred from homology"/>
<name>A0ABR3W2N4_9PEZI</name>
<comment type="similarity">
    <text evidence="2">Belongs to the UPF0057 (PMP3) family.</text>
</comment>
<keyword evidence="9" id="KW-1185">Reference proteome</keyword>
<evidence type="ECO:0000256" key="6">
    <source>
        <dbReference type="SAM" id="MobiDB-lite"/>
    </source>
</evidence>
<dbReference type="Proteomes" id="UP001583177">
    <property type="component" value="Unassembled WGS sequence"/>
</dbReference>
<feature type="compositionally biased region" description="Gly residues" evidence="6">
    <location>
        <begin position="80"/>
        <end position="90"/>
    </location>
</feature>
<evidence type="ECO:0000256" key="3">
    <source>
        <dbReference type="ARBA" id="ARBA00022692"/>
    </source>
</evidence>
<feature type="transmembrane region" description="Helical" evidence="7">
    <location>
        <begin position="40"/>
        <end position="58"/>
    </location>
</feature>
<evidence type="ECO:0000256" key="7">
    <source>
        <dbReference type="SAM" id="Phobius"/>
    </source>
</evidence>
<evidence type="ECO:0000313" key="8">
    <source>
        <dbReference type="EMBL" id="KAL1851638.1"/>
    </source>
</evidence>
<evidence type="ECO:0000256" key="2">
    <source>
        <dbReference type="ARBA" id="ARBA00009530"/>
    </source>
</evidence>